<keyword evidence="4 11" id="KW-0547">Nucleotide-binding</keyword>
<dbReference type="Pfam" id="PF18319">
    <property type="entry name" value="Zn_ribbon_PriA"/>
    <property type="match status" value="1"/>
</dbReference>
<dbReference type="InterPro" id="IPR014001">
    <property type="entry name" value="Helicase_ATP-bd"/>
</dbReference>
<dbReference type="PANTHER" id="PTHR30580">
    <property type="entry name" value="PRIMOSOMAL PROTEIN N"/>
    <property type="match status" value="1"/>
</dbReference>
<dbReference type="SMART" id="SM00487">
    <property type="entry name" value="DEXDc"/>
    <property type="match status" value="1"/>
</dbReference>
<feature type="binding site" evidence="11">
    <location>
        <position position="539"/>
    </location>
    <ligand>
        <name>Zn(2+)</name>
        <dbReference type="ChEBI" id="CHEBI:29105"/>
        <label>1</label>
    </ligand>
</feature>
<keyword evidence="9 11" id="KW-0238">DNA-binding</keyword>
<dbReference type="SUPFAM" id="SSF52540">
    <property type="entry name" value="P-loop containing nucleoside triphosphate hydrolases"/>
    <property type="match status" value="1"/>
</dbReference>
<evidence type="ECO:0000256" key="10">
    <source>
        <dbReference type="ARBA" id="ARBA00023235"/>
    </source>
</evidence>
<feature type="binding site" evidence="11">
    <location>
        <position position="529"/>
    </location>
    <ligand>
        <name>Zn(2+)</name>
        <dbReference type="ChEBI" id="CHEBI:29105"/>
        <label>2</label>
    </ligand>
</feature>
<evidence type="ECO:0000256" key="4">
    <source>
        <dbReference type="ARBA" id="ARBA00022741"/>
    </source>
</evidence>
<feature type="binding site" evidence="11">
    <location>
        <position position="542"/>
    </location>
    <ligand>
        <name>Zn(2+)</name>
        <dbReference type="ChEBI" id="CHEBI:29105"/>
        <label>1</label>
    </ligand>
</feature>
<dbReference type="InterPro" id="IPR011545">
    <property type="entry name" value="DEAD/DEAH_box_helicase_dom"/>
</dbReference>
<evidence type="ECO:0000256" key="5">
    <source>
        <dbReference type="ARBA" id="ARBA00022801"/>
    </source>
</evidence>
<dbReference type="PROSITE" id="PS51192">
    <property type="entry name" value="HELICASE_ATP_BIND_1"/>
    <property type="match status" value="1"/>
</dbReference>
<dbReference type="RefSeq" id="WP_186502724.1">
    <property type="nucleotide sequence ID" value="NZ_JACOGK010000010.1"/>
</dbReference>
<dbReference type="Pfam" id="PF18074">
    <property type="entry name" value="PriA_C"/>
    <property type="match status" value="1"/>
</dbReference>
<dbReference type="CDD" id="cd18804">
    <property type="entry name" value="SF2_C_priA"/>
    <property type="match status" value="1"/>
</dbReference>
<dbReference type="PROSITE" id="PS51194">
    <property type="entry name" value="HELICASE_CTER"/>
    <property type="match status" value="1"/>
</dbReference>
<dbReference type="InterPro" id="IPR041222">
    <property type="entry name" value="PriA_3primeBD"/>
</dbReference>
<dbReference type="Pfam" id="PF00271">
    <property type="entry name" value="Helicase_C"/>
    <property type="match status" value="1"/>
</dbReference>
<gene>
    <name evidence="11 14" type="primary">priA</name>
    <name evidence="14" type="ORF">H8J70_04785</name>
</gene>
<dbReference type="InterPro" id="IPR041236">
    <property type="entry name" value="PriA_C"/>
</dbReference>
<name>A0ABR6VGX9_9FIRM</name>
<protein>
    <recommendedName>
        <fullName evidence="11">Replication restart protein PriA</fullName>
    </recommendedName>
    <alternativeName>
        <fullName evidence="11">ATP-dependent DNA helicase PriA</fullName>
        <ecNumber evidence="11">5.6.2.4</ecNumber>
    </alternativeName>
    <alternativeName>
        <fullName evidence="11">DNA 3'-5' helicase PriA</fullName>
    </alternativeName>
</protein>
<comment type="caution">
    <text evidence="14">The sequence shown here is derived from an EMBL/GenBank/DDBJ whole genome shotgun (WGS) entry which is preliminary data.</text>
</comment>
<comment type="similarity">
    <text evidence="11">Belongs to the helicase family. PriA subfamily.</text>
</comment>
<reference evidence="14 15" key="1">
    <citation type="submission" date="2020-08" db="EMBL/GenBank/DDBJ databases">
        <authorList>
            <person name="Liu C."/>
            <person name="Sun Q."/>
        </authorList>
    </citation>
    <scope>NUCLEOTIDE SEQUENCE [LARGE SCALE GENOMIC DNA]</scope>
    <source>
        <strain evidence="14 15">NSJ-59</strain>
    </source>
</reference>
<evidence type="ECO:0000259" key="13">
    <source>
        <dbReference type="PROSITE" id="PS51194"/>
    </source>
</evidence>
<evidence type="ECO:0000313" key="15">
    <source>
        <dbReference type="Proteomes" id="UP000606870"/>
    </source>
</evidence>
<proteinExistence type="inferred from homology"/>
<dbReference type="Pfam" id="PF17764">
    <property type="entry name" value="PriA_3primeBD"/>
    <property type="match status" value="1"/>
</dbReference>
<evidence type="ECO:0000256" key="2">
    <source>
        <dbReference type="ARBA" id="ARBA00022705"/>
    </source>
</evidence>
<dbReference type="InterPro" id="IPR027417">
    <property type="entry name" value="P-loop_NTPase"/>
</dbReference>
<keyword evidence="1 11" id="KW-0639">Primosome</keyword>
<dbReference type="NCBIfam" id="TIGR00595">
    <property type="entry name" value="priA"/>
    <property type="match status" value="1"/>
</dbReference>
<evidence type="ECO:0000313" key="14">
    <source>
        <dbReference type="EMBL" id="MBC3536568.1"/>
    </source>
</evidence>
<organism evidence="14 15">
    <name type="scientific">Megasphaera hominis</name>
    <dbReference type="NCBI Taxonomy" id="159836"/>
    <lineage>
        <taxon>Bacteria</taxon>
        <taxon>Bacillati</taxon>
        <taxon>Bacillota</taxon>
        <taxon>Negativicutes</taxon>
        <taxon>Veillonellales</taxon>
        <taxon>Veillonellaceae</taxon>
        <taxon>Megasphaera</taxon>
    </lineage>
</organism>
<keyword evidence="5 11" id="KW-0378">Hydrolase</keyword>
<dbReference type="InterPro" id="IPR040498">
    <property type="entry name" value="PriA_CRR"/>
</dbReference>
<feature type="binding site" evidence="11">
    <location>
        <position position="499"/>
    </location>
    <ligand>
        <name>Zn(2+)</name>
        <dbReference type="ChEBI" id="CHEBI:29105"/>
        <label>1</label>
    </ligand>
</feature>
<dbReference type="EC" id="5.6.2.4" evidence="11"/>
<comment type="catalytic activity">
    <reaction evidence="11">
        <text>ATP + H2O = ADP + phosphate + H(+)</text>
        <dbReference type="Rhea" id="RHEA:13065"/>
        <dbReference type="ChEBI" id="CHEBI:15377"/>
        <dbReference type="ChEBI" id="CHEBI:15378"/>
        <dbReference type="ChEBI" id="CHEBI:30616"/>
        <dbReference type="ChEBI" id="CHEBI:43474"/>
        <dbReference type="ChEBI" id="CHEBI:456216"/>
        <dbReference type="EC" id="5.6.2.4"/>
    </reaction>
</comment>
<dbReference type="EMBL" id="JACOGK010000010">
    <property type="protein sequence ID" value="MBC3536568.1"/>
    <property type="molecule type" value="Genomic_DNA"/>
</dbReference>
<evidence type="ECO:0000256" key="6">
    <source>
        <dbReference type="ARBA" id="ARBA00022806"/>
    </source>
</evidence>
<dbReference type="CDD" id="cd17929">
    <property type="entry name" value="DEXHc_priA"/>
    <property type="match status" value="1"/>
</dbReference>
<evidence type="ECO:0000256" key="7">
    <source>
        <dbReference type="ARBA" id="ARBA00022833"/>
    </source>
</evidence>
<dbReference type="NCBIfam" id="NF004066">
    <property type="entry name" value="PRK05580.1-3"/>
    <property type="match status" value="1"/>
</dbReference>
<dbReference type="Proteomes" id="UP000606870">
    <property type="component" value="Unassembled WGS sequence"/>
</dbReference>
<accession>A0ABR6VGX9</accession>
<keyword evidence="10 11" id="KW-0413">Isomerase</keyword>
<dbReference type="HAMAP" id="MF_00983">
    <property type="entry name" value="PriA"/>
    <property type="match status" value="1"/>
</dbReference>
<dbReference type="InterPro" id="IPR042115">
    <property type="entry name" value="PriA_3primeBD_sf"/>
</dbReference>
<dbReference type="Pfam" id="PF00270">
    <property type="entry name" value="DEAD"/>
    <property type="match status" value="1"/>
</dbReference>
<dbReference type="InterPro" id="IPR005259">
    <property type="entry name" value="PriA"/>
</dbReference>
<dbReference type="InterPro" id="IPR001650">
    <property type="entry name" value="Helicase_C-like"/>
</dbReference>
<evidence type="ECO:0000259" key="12">
    <source>
        <dbReference type="PROSITE" id="PS51192"/>
    </source>
</evidence>
<comment type="catalytic activity">
    <reaction evidence="11">
        <text>Couples ATP hydrolysis with the unwinding of duplex DNA by translocating in the 3'-5' direction.</text>
        <dbReference type="EC" id="5.6.2.4"/>
    </reaction>
</comment>
<dbReference type="Gene3D" id="3.40.1440.60">
    <property type="entry name" value="PriA, 3(prime) DNA-binding domain"/>
    <property type="match status" value="1"/>
</dbReference>
<sequence length="788" mass="88694">MLAEISINITAKALQQTFSYSIPAGMKVRAGSRVLVPFGSRKEEGIVLSIHEDTEAATRTFTLKPILAVLSDQVGFREEMIQTALWISQYYLCSLADALRLFMIEKKGISQRTCVEAVPDAVALDGAEALVLDYVSRHSHVEKKTLEKHFAPDVLAGLYSRQVLRDYLYQQNNVADKLETWLSFDHADTEGTLKRSPRQAELLQALAQSEPQPVSTWVQKGYSHDLIRHLCAHGFARLTEKPSRTVNFTHALAADTPWQLTEEQQAAVETIQRDQGGKTYLLHGVTGSGKTEIYMKLTADVLARGGQVLVLVPEIALTGQIVRCFVRRFGNDAVVMHSQLSKGERRNNWLRMANGESHICIGARSAVFTAFHNLGLIIVDEEHDSSYKQDDVPRYHTVEVARRRAAYYGCPVILGSATPSVGDYYKALQGEYVLITLRERVLHRPLPDVAVVDMREELARGNRNVLSDAMVALLTETLQKKQQAIILLNRRGFSTFVMCRKCGYVVKCNTCDVAMVYHKNQHRLRCHYCDAEKDVPLVCPSCGSKYIKFFGTGTEKVEEQLQLQFPQARIARLDQDTKARKNSGDRIIEAFRREEYDILLGTQMVAKGHDFANVSAVGILSADSLLNLPVYWAGERTFQLLTQAAGRAGRGDIPGKVVMQTYAPEHYVIQCAQKQDYQAFYEQEIAYRQELLYPPFHQLLKIVIVDENEKTLWETGNTLALLLQTWKKESASDTAIIGPFVDIIKKVRNKYRIVLLVKGKDLTEAKAFIREHAEFRRPGVLLDVDSAG</sequence>
<feature type="binding site" evidence="11">
    <location>
        <position position="511"/>
    </location>
    <ligand>
        <name>Zn(2+)</name>
        <dbReference type="ChEBI" id="CHEBI:29105"/>
        <label>2</label>
    </ligand>
</feature>
<comment type="function">
    <text evidence="11">Initiates the restart of stalled replication forks, which reloads the replicative helicase on sites other than the origin of replication. Recognizes and binds to abandoned replication forks and remodels them to uncover a helicase loading site. Promotes assembly of the primosome at these replication forks.</text>
</comment>
<dbReference type="Gene3D" id="3.40.50.300">
    <property type="entry name" value="P-loop containing nucleotide triphosphate hydrolases"/>
    <property type="match status" value="2"/>
</dbReference>
<keyword evidence="15" id="KW-1185">Reference proteome</keyword>
<feature type="binding site" evidence="11">
    <location>
        <position position="508"/>
    </location>
    <ligand>
        <name>Zn(2+)</name>
        <dbReference type="ChEBI" id="CHEBI:29105"/>
        <label>2</label>
    </ligand>
</feature>
<feature type="domain" description="Helicase C-terminal" evidence="13">
    <location>
        <begin position="534"/>
        <end position="693"/>
    </location>
</feature>
<keyword evidence="3 11" id="KW-0479">Metal-binding</keyword>
<keyword evidence="2 11" id="KW-0235">DNA replication</keyword>
<feature type="domain" description="Helicase ATP-binding" evidence="12">
    <location>
        <begin position="271"/>
        <end position="437"/>
    </location>
</feature>
<dbReference type="PANTHER" id="PTHR30580:SF0">
    <property type="entry name" value="PRIMOSOMAL PROTEIN N"/>
    <property type="match status" value="1"/>
</dbReference>
<evidence type="ECO:0000256" key="11">
    <source>
        <dbReference type="HAMAP-Rule" id="MF_00983"/>
    </source>
</evidence>
<keyword evidence="8 11" id="KW-0067">ATP-binding</keyword>
<dbReference type="SMART" id="SM00490">
    <property type="entry name" value="HELICc"/>
    <property type="match status" value="1"/>
</dbReference>
<keyword evidence="6 11" id="KW-0347">Helicase</keyword>
<evidence type="ECO:0000256" key="3">
    <source>
        <dbReference type="ARBA" id="ARBA00022723"/>
    </source>
</evidence>
<feature type="binding site" evidence="11">
    <location>
        <position position="502"/>
    </location>
    <ligand>
        <name>Zn(2+)</name>
        <dbReference type="ChEBI" id="CHEBI:29105"/>
        <label>1</label>
    </ligand>
</feature>
<feature type="binding site" evidence="11">
    <location>
        <position position="526"/>
    </location>
    <ligand>
        <name>Zn(2+)</name>
        <dbReference type="ChEBI" id="CHEBI:29105"/>
        <label>2</label>
    </ligand>
</feature>
<evidence type="ECO:0000256" key="1">
    <source>
        <dbReference type="ARBA" id="ARBA00022515"/>
    </source>
</evidence>
<comment type="cofactor">
    <cofactor evidence="11">
        <name>Zn(2+)</name>
        <dbReference type="ChEBI" id="CHEBI:29105"/>
    </cofactor>
    <text evidence="11">Binds 2 zinc ions per subunit.</text>
</comment>
<evidence type="ECO:0000256" key="8">
    <source>
        <dbReference type="ARBA" id="ARBA00022840"/>
    </source>
</evidence>
<evidence type="ECO:0000256" key="9">
    <source>
        <dbReference type="ARBA" id="ARBA00023125"/>
    </source>
</evidence>
<keyword evidence="7 11" id="KW-0862">Zinc</keyword>
<comment type="subunit">
    <text evidence="11">Component of the replication restart primosome.</text>
</comment>